<feature type="domain" description="TF-B3" evidence="6">
    <location>
        <begin position="6"/>
        <end position="99"/>
    </location>
</feature>
<evidence type="ECO:0000256" key="4">
    <source>
        <dbReference type="ARBA" id="ARBA00023163"/>
    </source>
</evidence>
<dbReference type="SMART" id="SM01019">
    <property type="entry name" value="B3"/>
    <property type="match status" value="1"/>
</dbReference>
<accession>A0AAE0A436</accession>
<proteinExistence type="predicted"/>
<evidence type="ECO:0000256" key="2">
    <source>
        <dbReference type="ARBA" id="ARBA00023015"/>
    </source>
</evidence>
<dbReference type="SUPFAM" id="SSF101936">
    <property type="entry name" value="DNA-binding pseudobarrel domain"/>
    <property type="match status" value="1"/>
</dbReference>
<evidence type="ECO:0000256" key="3">
    <source>
        <dbReference type="ARBA" id="ARBA00023125"/>
    </source>
</evidence>
<keyword evidence="8" id="KW-1185">Reference proteome</keyword>
<comment type="subcellular location">
    <subcellularLocation>
        <location evidence="1">Nucleus</location>
    </subcellularLocation>
</comment>
<evidence type="ECO:0000259" key="6">
    <source>
        <dbReference type="PROSITE" id="PS50863"/>
    </source>
</evidence>
<keyword evidence="3" id="KW-0238">DNA-binding</keyword>
<dbReference type="Proteomes" id="UP001281410">
    <property type="component" value="Unassembled WGS sequence"/>
</dbReference>
<evidence type="ECO:0000256" key="1">
    <source>
        <dbReference type="ARBA" id="ARBA00004123"/>
    </source>
</evidence>
<dbReference type="InterPro" id="IPR003340">
    <property type="entry name" value="B3_DNA-bd"/>
</dbReference>
<protein>
    <recommendedName>
        <fullName evidence="6">TF-B3 domain-containing protein</fullName>
    </recommendedName>
</protein>
<dbReference type="InterPro" id="IPR015300">
    <property type="entry name" value="DNA-bd_pseudobarrel_sf"/>
</dbReference>
<keyword evidence="5" id="KW-0539">Nucleus</keyword>
<dbReference type="AlphaFoldDB" id="A0AAE0A436"/>
<dbReference type="Gene3D" id="2.40.330.10">
    <property type="entry name" value="DNA-binding pseudobarrel domain"/>
    <property type="match status" value="1"/>
</dbReference>
<dbReference type="CDD" id="cd10017">
    <property type="entry name" value="B3_DNA"/>
    <property type="match status" value="1"/>
</dbReference>
<dbReference type="EMBL" id="JANJYJ010000007">
    <property type="protein sequence ID" value="KAK3199666.1"/>
    <property type="molecule type" value="Genomic_DNA"/>
</dbReference>
<dbReference type="GO" id="GO:0003677">
    <property type="term" value="F:DNA binding"/>
    <property type="evidence" value="ECO:0007669"/>
    <property type="project" value="UniProtKB-KW"/>
</dbReference>
<dbReference type="PROSITE" id="PS50863">
    <property type="entry name" value="B3"/>
    <property type="match status" value="1"/>
</dbReference>
<comment type="caution">
    <text evidence="7">The sequence shown here is derived from an EMBL/GenBank/DDBJ whole genome shotgun (WGS) entry which is preliminary data.</text>
</comment>
<evidence type="ECO:0000256" key="5">
    <source>
        <dbReference type="ARBA" id="ARBA00023242"/>
    </source>
</evidence>
<keyword evidence="2" id="KW-0805">Transcription regulation</keyword>
<dbReference type="Pfam" id="PF02362">
    <property type="entry name" value="B3"/>
    <property type="match status" value="1"/>
</dbReference>
<evidence type="ECO:0000313" key="8">
    <source>
        <dbReference type="Proteomes" id="UP001281410"/>
    </source>
</evidence>
<name>A0AAE0A436_9ROSI</name>
<dbReference type="GO" id="GO:0005634">
    <property type="term" value="C:nucleus"/>
    <property type="evidence" value="ECO:0007669"/>
    <property type="project" value="UniProtKB-SubCell"/>
</dbReference>
<sequence length="110" mass="12577">MENNTIVFSKRLAPTDTNARLAIPITALEHIEGDNILRCRDSAGTEWQFKFYTRPNGQPKPAFTTGWLDFVRAKELRIGDVVTLSKQEDEYKIHAKRAINLMGQEIMVDL</sequence>
<keyword evidence="4" id="KW-0804">Transcription</keyword>
<gene>
    <name evidence="7" type="ORF">Dsin_023081</name>
</gene>
<reference evidence="7" key="1">
    <citation type="journal article" date="2023" name="Plant J.">
        <title>Genome sequences and population genomics provide insights into the demographic history, inbreeding, and mutation load of two 'living fossil' tree species of Dipteronia.</title>
        <authorList>
            <person name="Feng Y."/>
            <person name="Comes H.P."/>
            <person name="Chen J."/>
            <person name="Zhu S."/>
            <person name="Lu R."/>
            <person name="Zhang X."/>
            <person name="Li P."/>
            <person name="Qiu J."/>
            <person name="Olsen K.M."/>
            <person name="Qiu Y."/>
        </authorList>
    </citation>
    <scope>NUCLEOTIDE SEQUENCE</scope>
    <source>
        <strain evidence="7">NBL</strain>
    </source>
</reference>
<evidence type="ECO:0000313" key="7">
    <source>
        <dbReference type="EMBL" id="KAK3199666.1"/>
    </source>
</evidence>
<organism evidence="7 8">
    <name type="scientific">Dipteronia sinensis</name>
    <dbReference type="NCBI Taxonomy" id="43782"/>
    <lineage>
        <taxon>Eukaryota</taxon>
        <taxon>Viridiplantae</taxon>
        <taxon>Streptophyta</taxon>
        <taxon>Embryophyta</taxon>
        <taxon>Tracheophyta</taxon>
        <taxon>Spermatophyta</taxon>
        <taxon>Magnoliopsida</taxon>
        <taxon>eudicotyledons</taxon>
        <taxon>Gunneridae</taxon>
        <taxon>Pentapetalae</taxon>
        <taxon>rosids</taxon>
        <taxon>malvids</taxon>
        <taxon>Sapindales</taxon>
        <taxon>Sapindaceae</taxon>
        <taxon>Hippocastanoideae</taxon>
        <taxon>Acereae</taxon>
        <taxon>Dipteronia</taxon>
    </lineage>
</organism>